<dbReference type="PROSITE" id="PS51381">
    <property type="entry name" value="C2_B9"/>
    <property type="match status" value="1"/>
</dbReference>
<dbReference type="GO" id="GO:0036038">
    <property type="term" value="C:MKS complex"/>
    <property type="evidence" value="ECO:0007669"/>
    <property type="project" value="TreeGrafter"/>
</dbReference>
<evidence type="ECO:0000256" key="2">
    <source>
        <dbReference type="ARBA" id="ARBA00022490"/>
    </source>
</evidence>
<reference evidence="6" key="1">
    <citation type="submission" date="2015-04" db="EMBL/GenBank/DDBJ databases">
        <title>The genome sequence of the plant pathogenic Rhizarian Plasmodiophora brassicae reveals insights in its biotrophic life cycle and the origin of chitin synthesis.</title>
        <authorList>
            <person name="Schwelm A."/>
            <person name="Fogelqvist J."/>
            <person name="Knaust A."/>
            <person name="Julke S."/>
            <person name="Lilja T."/>
            <person name="Dhandapani V."/>
            <person name="Bonilla-Rosso G."/>
            <person name="Karlsson M."/>
            <person name="Shevchenko A."/>
            <person name="Choi S.R."/>
            <person name="Kim H.G."/>
            <person name="Park J.Y."/>
            <person name="Lim Y.P."/>
            <person name="Ludwig-Muller J."/>
            <person name="Dixelius C."/>
        </authorList>
    </citation>
    <scope>NUCLEOTIDE SEQUENCE</scope>
    <source>
        <tissue evidence="6">Potato root galls</tissue>
    </source>
</reference>
<dbReference type="PANTHER" id="PTHR12968">
    <property type="entry name" value="B9 DOMAIN-CONTAINING"/>
    <property type="match status" value="1"/>
</dbReference>
<dbReference type="InterPro" id="IPR010796">
    <property type="entry name" value="C2_B9-type_dom"/>
</dbReference>
<dbReference type="PANTHER" id="PTHR12968:SF4">
    <property type="entry name" value="TECTONIC-LIKE COMPLEX MEMBER MKS1"/>
    <property type="match status" value="1"/>
</dbReference>
<accession>A0A0H5QPG1</accession>
<organism evidence="6">
    <name type="scientific">Spongospora subterranea</name>
    <dbReference type="NCBI Taxonomy" id="70186"/>
    <lineage>
        <taxon>Eukaryota</taxon>
        <taxon>Sar</taxon>
        <taxon>Rhizaria</taxon>
        <taxon>Endomyxa</taxon>
        <taxon>Phytomyxea</taxon>
        <taxon>Plasmodiophorida</taxon>
        <taxon>Plasmodiophoridae</taxon>
        <taxon>Spongospora</taxon>
    </lineage>
</organism>
<protein>
    <submittedName>
        <fullName evidence="6">Uncharacterized protein</fullName>
    </submittedName>
</protein>
<evidence type="ECO:0000256" key="1">
    <source>
        <dbReference type="ARBA" id="ARBA00004120"/>
    </source>
</evidence>
<name>A0A0H5QPG1_9EUKA</name>
<keyword evidence="2" id="KW-0963">Cytoplasm</keyword>
<dbReference type="GO" id="GO:0060271">
    <property type="term" value="P:cilium assembly"/>
    <property type="evidence" value="ECO:0007669"/>
    <property type="project" value="TreeGrafter"/>
</dbReference>
<dbReference type="EMBL" id="HACM01003035">
    <property type="protein sequence ID" value="CRZ03477.1"/>
    <property type="molecule type" value="Transcribed_RNA"/>
</dbReference>
<keyword evidence="4" id="KW-0206">Cytoskeleton</keyword>
<keyword evidence="3" id="KW-0970">Cilium biogenesis/degradation</keyword>
<evidence type="ECO:0000256" key="3">
    <source>
        <dbReference type="ARBA" id="ARBA00022794"/>
    </source>
</evidence>
<dbReference type="AlphaFoldDB" id="A0A0H5QPG1"/>
<keyword evidence="5" id="KW-0966">Cell projection</keyword>
<dbReference type="Pfam" id="PF07162">
    <property type="entry name" value="B9-C2"/>
    <property type="match status" value="1"/>
</dbReference>
<sequence length="614" mass="69747">MQQRRTNPSMIPHRYFTQDPIDNLLIRVTLKKSRNQSDLVSAGRTTFKALMLKLKRQRRMKAELEASPTPLLITAPTKPQTISGAEPPVLTPHLSGFTLPQLKEAVLEKTFSWQQKVYTAREVLCKCHNKHVSKSLIDRTYEADIRALMKTAYKSEETESASRSHILQQGGVMLATKVDVDDYIHPSELKENVTTSSNQSLNALASSKLLGTRTSRQDRFTKMTVVACVDLPDHESDIKHYAKVQRCGFEQILYQIRFYDNGTFEISPQFSMGRPDNSEPHEFRSPGGVWYEYWLENVSQSIEKESELNWKKHRPKPSLAQSRMANLPNDGYICLNVFGEIQQSVDVPGDNLWVIYQLHVPEGWQWSKHDAKRVEASITQISTSTEFQQRRVCHFQFPIEFELTGRTDSPVFSWPTIYFQVMSTDFWECDRAEGYTSIQVSSETGHSLTRFTLLFQVPAIPGCHQLEGKLWRPTGTSKDAVRRFFLGGTPVLNSIFQAGLPPQTAEKGIFNRYGFSTIETGSLMLRLNVVITVPPPAIAEPIRPAAEPSSSPLRIAAAVDQTIQREKAILDTIESLRRSTLPEPQIPLERRSIGVNRRLTIIRAMETHKISSTQ</sequence>
<proteinExistence type="predicted"/>
<evidence type="ECO:0000313" key="6">
    <source>
        <dbReference type="EMBL" id="CRZ03477.1"/>
    </source>
</evidence>
<evidence type="ECO:0000256" key="5">
    <source>
        <dbReference type="ARBA" id="ARBA00023273"/>
    </source>
</evidence>
<evidence type="ECO:0000256" key="4">
    <source>
        <dbReference type="ARBA" id="ARBA00023212"/>
    </source>
</evidence>
<comment type="subcellular location">
    <subcellularLocation>
        <location evidence="1">Cytoplasm</location>
        <location evidence="1">Cytoskeleton</location>
        <location evidence="1">Cilium basal body</location>
    </subcellularLocation>
</comment>